<dbReference type="PANTHER" id="PTHR34934">
    <property type="entry name" value="FLAVIN-DEPENDENT THYMIDYLATE SYNTHASE"/>
    <property type="match status" value="1"/>
</dbReference>
<proteinExistence type="predicted"/>
<dbReference type="GO" id="GO:0050660">
    <property type="term" value="F:flavin adenine dinucleotide binding"/>
    <property type="evidence" value="ECO:0007669"/>
    <property type="project" value="InterPro"/>
</dbReference>
<protein>
    <submittedName>
        <fullName evidence="1">Thymidylate synthase complementing protein</fullName>
    </submittedName>
</protein>
<dbReference type="GO" id="GO:0004799">
    <property type="term" value="F:thymidylate synthase activity"/>
    <property type="evidence" value="ECO:0007669"/>
    <property type="project" value="TreeGrafter"/>
</dbReference>
<sequence>MKLIENKIEKLEQKHDLLGVYEQIEMAGRTAYKSLDKIEYDENGRSKTAKAFVDKMIKLGHGSPLEHGTVYLMLPARSSNVEDYDNNQYSTCKLCPYMDDYGNPSFAVTTNYRVLVENDLLDDLEFLCEPTEYHEKRTTFRLTCARVQADSFVRHRVFSFLMESTRYCNYNDGKFDGKITVVEPVGWDDFSAVQQNLFFGAWNYSEDNYMTLIKTGVKPEDARDVLPLQLKTELIMTGTESQWEQFFKLRISDHAHPDAKYIAEQIKEQL</sequence>
<dbReference type="CDD" id="cd20175">
    <property type="entry name" value="ThyX"/>
    <property type="match status" value="1"/>
</dbReference>
<dbReference type="EMBL" id="BK016062">
    <property type="protein sequence ID" value="DAF91776.1"/>
    <property type="molecule type" value="Genomic_DNA"/>
</dbReference>
<accession>A0A8S5UBD4</accession>
<reference evidence="1" key="1">
    <citation type="journal article" date="2021" name="Proc. Natl. Acad. Sci. U.S.A.">
        <title>A Catalog of Tens of Thousands of Viruses from Human Metagenomes Reveals Hidden Associations with Chronic Diseases.</title>
        <authorList>
            <person name="Tisza M.J."/>
            <person name="Buck C.B."/>
        </authorList>
    </citation>
    <scope>NUCLEOTIDE SEQUENCE</scope>
    <source>
        <strain evidence="1">CtZkC8</strain>
    </source>
</reference>
<dbReference type="InterPro" id="IPR036098">
    <property type="entry name" value="Thymidylate_synthase_ThyX_sf"/>
</dbReference>
<dbReference type="Pfam" id="PF02511">
    <property type="entry name" value="Thy1"/>
    <property type="match status" value="1"/>
</dbReference>
<organism evidence="1">
    <name type="scientific">Podoviridae sp. ctZkC8</name>
    <dbReference type="NCBI Taxonomy" id="2825259"/>
    <lineage>
        <taxon>Viruses</taxon>
        <taxon>Duplodnaviria</taxon>
        <taxon>Heunggongvirae</taxon>
        <taxon>Uroviricota</taxon>
        <taxon>Caudoviricetes</taxon>
    </lineage>
</organism>
<name>A0A8S5UBD4_9CAUD</name>
<dbReference type="GO" id="GO:0006231">
    <property type="term" value="P:dTMP biosynthetic process"/>
    <property type="evidence" value="ECO:0007669"/>
    <property type="project" value="InterPro"/>
</dbReference>
<dbReference type="SUPFAM" id="SSF69796">
    <property type="entry name" value="Thymidylate synthase-complementing protein Thy1"/>
    <property type="match status" value="1"/>
</dbReference>
<dbReference type="GO" id="GO:0050797">
    <property type="term" value="F:thymidylate synthase (FAD) activity"/>
    <property type="evidence" value="ECO:0007669"/>
    <property type="project" value="InterPro"/>
</dbReference>
<evidence type="ECO:0000313" key="1">
    <source>
        <dbReference type="EMBL" id="DAF91776.1"/>
    </source>
</evidence>
<dbReference type="PANTHER" id="PTHR34934:SF1">
    <property type="entry name" value="FLAVIN-DEPENDENT THYMIDYLATE SYNTHASE"/>
    <property type="match status" value="1"/>
</dbReference>
<dbReference type="GO" id="GO:0070402">
    <property type="term" value="F:NADPH binding"/>
    <property type="evidence" value="ECO:0007669"/>
    <property type="project" value="TreeGrafter"/>
</dbReference>
<dbReference type="InterPro" id="IPR003669">
    <property type="entry name" value="Thymidylate_synthase_ThyX"/>
</dbReference>
<dbReference type="Gene3D" id="3.30.1360.170">
    <property type="match status" value="1"/>
</dbReference>
<dbReference type="Gene3D" id="6.10.140.450">
    <property type="match status" value="1"/>
</dbReference>
<dbReference type="PROSITE" id="PS51331">
    <property type="entry name" value="THYX"/>
    <property type="match status" value="1"/>
</dbReference>